<name>A0AAW0V3I1_SCYPA</name>
<proteinExistence type="predicted"/>
<dbReference type="Proteomes" id="UP001487740">
    <property type="component" value="Unassembled WGS sequence"/>
</dbReference>
<reference evidence="1 2" key="1">
    <citation type="submission" date="2023-03" db="EMBL/GenBank/DDBJ databases">
        <title>High-quality genome of Scylla paramamosain provides insights in environmental adaptation.</title>
        <authorList>
            <person name="Zhang L."/>
        </authorList>
    </citation>
    <scope>NUCLEOTIDE SEQUENCE [LARGE SCALE GENOMIC DNA]</scope>
    <source>
        <strain evidence="1">LZ_2023a</strain>
        <tissue evidence="1">Muscle</tissue>
    </source>
</reference>
<accession>A0AAW0V3I1</accession>
<organism evidence="1 2">
    <name type="scientific">Scylla paramamosain</name>
    <name type="common">Mud crab</name>
    <dbReference type="NCBI Taxonomy" id="85552"/>
    <lineage>
        <taxon>Eukaryota</taxon>
        <taxon>Metazoa</taxon>
        <taxon>Ecdysozoa</taxon>
        <taxon>Arthropoda</taxon>
        <taxon>Crustacea</taxon>
        <taxon>Multicrustacea</taxon>
        <taxon>Malacostraca</taxon>
        <taxon>Eumalacostraca</taxon>
        <taxon>Eucarida</taxon>
        <taxon>Decapoda</taxon>
        <taxon>Pleocyemata</taxon>
        <taxon>Brachyura</taxon>
        <taxon>Eubrachyura</taxon>
        <taxon>Portunoidea</taxon>
        <taxon>Portunidae</taxon>
        <taxon>Portuninae</taxon>
        <taxon>Scylla</taxon>
    </lineage>
</organism>
<comment type="caution">
    <text evidence="1">The sequence shown here is derived from an EMBL/GenBank/DDBJ whole genome shotgun (WGS) entry which is preliminary data.</text>
</comment>
<dbReference type="AlphaFoldDB" id="A0AAW0V3I1"/>
<evidence type="ECO:0000313" key="2">
    <source>
        <dbReference type="Proteomes" id="UP001487740"/>
    </source>
</evidence>
<keyword evidence="2" id="KW-1185">Reference proteome</keyword>
<sequence length="103" mass="11471">MCSLHVIIIGLCLSGNEVDSHYLPLLLPWHRREVQYPSRGGLSPGQSYLETLHWAARPARHAPDLTSTWLAVSQGPADLLRTCGVVSRLHLYLTLVRLPLPVL</sequence>
<evidence type="ECO:0008006" key="3">
    <source>
        <dbReference type="Google" id="ProtNLM"/>
    </source>
</evidence>
<gene>
    <name evidence="1" type="ORF">O3P69_001627</name>
</gene>
<protein>
    <recommendedName>
        <fullName evidence="3">Secreted protein</fullName>
    </recommendedName>
</protein>
<evidence type="ECO:0000313" key="1">
    <source>
        <dbReference type="EMBL" id="KAK8405182.1"/>
    </source>
</evidence>
<dbReference type="EMBL" id="JARAKH010000003">
    <property type="protein sequence ID" value="KAK8405182.1"/>
    <property type="molecule type" value="Genomic_DNA"/>
</dbReference>